<evidence type="ECO:0000259" key="11">
    <source>
        <dbReference type="Pfam" id="PF13231"/>
    </source>
</evidence>
<evidence type="ECO:0000259" key="9">
    <source>
        <dbReference type="Pfam" id="PF00535"/>
    </source>
</evidence>
<feature type="transmembrane region" description="Helical" evidence="8">
    <location>
        <begin position="696"/>
        <end position="717"/>
    </location>
</feature>
<dbReference type="GO" id="GO:0006506">
    <property type="term" value="P:GPI anchor biosynthetic process"/>
    <property type="evidence" value="ECO:0007669"/>
    <property type="project" value="TreeGrafter"/>
</dbReference>
<dbReference type="GO" id="GO:0006488">
    <property type="term" value="P:dolichol-linked oligosaccharide biosynthetic process"/>
    <property type="evidence" value="ECO:0007669"/>
    <property type="project" value="TreeGrafter"/>
</dbReference>
<dbReference type="InterPro" id="IPR001173">
    <property type="entry name" value="Glyco_trans_2-like"/>
</dbReference>
<dbReference type="InterPro" id="IPR007267">
    <property type="entry name" value="GtrA_DPMS_TM"/>
</dbReference>
<name>A0A1N6GJD6_9PROT</name>
<keyword evidence="13" id="KW-1185">Reference proteome</keyword>
<comment type="similarity">
    <text evidence="2">Belongs to the glycosyltransferase 2 family.</text>
</comment>
<feature type="domain" description="Glycosyltransferase 2-like" evidence="9">
    <location>
        <begin position="4"/>
        <end position="164"/>
    </location>
</feature>
<gene>
    <name evidence="12" type="ORF">SAMN02743940_0732</name>
</gene>
<keyword evidence="6 8" id="KW-1133">Transmembrane helix</keyword>
<dbReference type="Pfam" id="PF00535">
    <property type="entry name" value="Glycos_transf_2"/>
    <property type="match status" value="1"/>
</dbReference>
<keyword evidence="5 8" id="KW-0812">Transmembrane</keyword>
<dbReference type="GO" id="GO:0004582">
    <property type="term" value="F:dolichyl-phosphate beta-D-mannosyltransferase activity"/>
    <property type="evidence" value="ECO:0007669"/>
    <property type="project" value="InterPro"/>
</dbReference>
<dbReference type="CDD" id="cd06442">
    <property type="entry name" value="DPM1_like"/>
    <property type="match status" value="1"/>
</dbReference>
<feature type="transmembrane region" description="Helical" evidence="8">
    <location>
        <begin position="429"/>
        <end position="450"/>
    </location>
</feature>
<reference evidence="12 13" key="1">
    <citation type="submission" date="2016-12" db="EMBL/GenBank/DDBJ databases">
        <authorList>
            <person name="Song W.-J."/>
            <person name="Kurnit D.M."/>
        </authorList>
    </citation>
    <scope>NUCLEOTIDE SEQUENCE [LARGE SCALE GENOMIC DNA]</scope>
    <source>
        <strain evidence="12 13">ATCC 49181</strain>
    </source>
</reference>
<organism evidence="12 13">
    <name type="scientific">Nitrosomonas cryotolerans ATCC 49181</name>
    <dbReference type="NCBI Taxonomy" id="1131553"/>
    <lineage>
        <taxon>Bacteria</taxon>
        <taxon>Pseudomonadati</taxon>
        <taxon>Pseudomonadota</taxon>
        <taxon>Betaproteobacteria</taxon>
        <taxon>Nitrosomonadales</taxon>
        <taxon>Nitrosomonadaceae</taxon>
        <taxon>Nitrosomonas</taxon>
    </lineage>
</organism>
<dbReference type="Gene3D" id="3.90.550.10">
    <property type="entry name" value="Spore Coat Polysaccharide Biosynthesis Protein SpsA, Chain A"/>
    <property type="match status" value="1"/>
</dbReference>
<feature type="transmembrane region" description="Helical" evidence="8">
    <location>
        <begin position="633"/>
        <end position="651"/>
    </location>
</feature>
<dbReference type="Pfam" id="PF13231">
    <property type="entry name" value="PMT_2"/>
    <property type="match status" value="1"/>
</dbReference>
<feature type="transmembrane region" description="Helical" evidence="8">
    <location>
        <begin position="301"/>
        <end position="323"/>
    </location>
</feature>
<feature type="domain" description="GtrA/DPMS transmembrane" evidence="10">
    <location>
        <begin position="235"/>
        <end position="351"/>
    </location>
</feature>
<dbReference type="RefSeq" id="WP_036572741.1">
    <property type="nucleotide sequence ID" value="NZ_FSRO01000001.1"/>
</dbReference>
<dbReference type="GO" id="GO:0035269">
    <property type="term" value="P:protein O-linked glycosylation via mannose"/>
    <property type="evidence" value="ECO:0007669"/>
    <property type="project" value="TreeGrafter"/>
</dbReference>
<sequence>MQFSIIVPTLNESQNIDLLLTRLFALHLDPGNFEVIIVDDNSTDGTPEKVRIWTSHANVHLIERRGKPDLTASILAGVAAAHSNAIVVMDADLSHPPEQLLTMVTPILDNNYDVVIGSRYKAGGSTENWPLYRHCLSRIGGWLARSICDVSDATSGFFAFRRELSAHISDKAYGYKILLELLMAGQGKYRILEVPICFRDRMHGTSKLSISHQWAYLQRLMILAGGAINVNTAGRFALVGLLGVFIDAFVFQWLINQAAGLATAHILGFLAAATVNYALNSKWAFRQHHTDCLKWNQFARFLTVGALALLLRGGILALLVYVGHIPATIAIYPAIIATAIVNYFGAAFYVFPDKSNLPSVDIRWRVASIGIVIFIILLRLVYSGLAQLIPDEAYYWNYAQHMDLSFFDHPPMVAWLIWLGTGIMGQNEFGVRIGAFLCGLVAMGYLYAFAYNLYGKSTAMRAVMLLAVLPFGFSSGLLMIPDAPLVAAWIATLYYMERALINGRNSAWLGMGIAFGLGILSKYTLGLLGIAALVFVIIDPTARRWMKRPHPYLAAILALLLFSPVIIWNIENNWASFLFQSTRLLADDYHFSVHYLILHIIIMLTPVGFFAAAFILFSYNPNTQDQYEHRRRLFVQIFTGIPLLIFLILSTFDLPRFHWTGPIWLAILPTIAWMIGQTGDMRVLSSYLRKAWQPTLIICMFIYAFILHYVVLGIPGIPYQIFAEHYFWREATIEIERIVETVQHQTGKKPIVVGMSKWSVASALSFYNQNGSHMDIRSRNMFGDSAAMYDFWFPSQQPTNRPIILVGMKRHQLERNQAGDDLSQMLDQPDLIQYRMIDKHGIPLRRVYYRMAQGFTGKIEAHSLN</sequence>
<evidence type="ECO:0000256" key="6">
    <source>
        <dbReference type="ARBA" id="ARBA00022989"/>
    </source>
</evidence>
<evidence type="ECO:0000256" key="2">
    <source>
        <dbReference type="ARBA" id="ARBA00006739"/>
    </source>
</evidence>
<protein>
    <submittedName>
        <fullName evidence="12">Dolichol-phosphate mannosyltransferase</fullName>
    </submittedName>
</protein>
<dbReference type="STRING" id="44575.SAMN05216419_100725"/>
<dbReference type="SUPFAM" id="SSF53448">
    <property type="entry name" value="Nucleotide-diphospho-sugar transferases"/>
    <property type="match status" value="1"/>
</dbReference>
<keyword evidence="3 12" id="KW-0328">Glycosyltransferase</keyword>
<evidence type="ECO:0000313" key="12">
    <source>
        <dbReference type="EMBL" id="SIO07626.1"/>
    </source>
</evidence>
<dbReference type="Pfam" id="PF04138">
    <property type="entry name" value="GtrA_DPMS_TM"/>
    <property type="match status" value="1"/>
</dbReference>
<feature type="transmembrane region" description="Helical" evidence="8">
    <location>
        <begin position="236"/>
        <end position="255"/>
    </location>
</feature>
<feature type="transmembrane region" description="Helical" evidence="8">
    <location>
        <begin position="261"/>
        <end position="280"/>
    </location>
</feature>
<evidence type="ECO:0000256" key="1">
    <source>
        <dbReference type="ARBA" id="ARBA00004141"/>
    </source>
</evidence>
<dbReference type="AlphaFoldDB" id="A0A1N6GJD6"/>
<feature type="transmembrane region" description="Helical" evidence="8">
    <location>
        <begin position="507"/>
        <end position="538"/>
    </location>
</feature>
<dbReference type="InterPro" id="IPR029044">
    <property type="entry name" value="Nucleotide-diphossugar_trans"/>
</dbReference>
<feature type="transmembrane region" description="Helical" evidence="8">
    <location>
        <begin position="362"/>
        <end position="382"/>
    </location>
</feature>
<keyword evidence="4 12" id="KW-0808">Transferase</keyword>
<dbReference type="GO" id="GO:0000271">
    <property type="term" value="P:polysaccharide biosynthetic process"/>
    <property type="evidence" value="ECO:0007669"/>
    <property type="project" value="InterPro"/>
</dbReference>
<dbReference type="Proteomes" id="UP000185062">
    <property type="component" value="Unassembled WGS sequence"/>
</dbReference>
<comment type="subcellular location">
    <subcellularLocation>
        <location evidence="1">Membrane</location>
        <topology evidence="1">Multi-pass membrane protein</topology>
    </subcellularLocation>
</comment>
<feature type="transmembrane region" description="Helical" evidence="8">
    <location>
        <begin position="657"/>
        <end position="675"/>
    </location>
</feature>
<dbReference type="GO" id="GO:0016020">
    <property type="term" value="C:membrane"/>
    <property type="evidence" value="ECO:0007669"/>
    <property type="project" value="UniProtKB-SubCell"/>
</dbReference>
<evidence type="ECO:0000256" key="8">
    <source>
        <dbReference type="SAM" id="Phobius"/>
    </source>
</evidence>
<evidence type="ECO:0000259" key="10">
    <source>
        <dbReference type="Pfam" id="PF04138"/>
    </source>
</evidence>
<accession>A0A1N6GJD6</accession>
<evidence type="ECO:0000256" key="7">
    <source>
        <dbReference type="ARBA" id="ARBA00023136"/>
    </source>
</evidence>
<evidence type="ECO:0000256" key="4">
    <source>
        <dbReference type="ARBA" id="ARBA00022679"/>
    </source>
</evidence>
<evidence type="ECO:0000256" key="5">
    <source>
        <dbReference type="ARBA" id="ARBA00022692"/>
    </source>
</evidence>
<feature type="domain" description="Glycosyltransferase RgtA/B/C/D-like" evidence="11">
    <location>
        <begin position="408"/>
        <end position="568"/>
    </location>
</feature>
<dbReference type="eggNOG" id="COG2246">
    <property type="taxonomic scope" value="Bacteria"/>
</dbReference>
<dbReference type="PANTHER" id="PTHR43398:SF1">
    <property type="entry name" value="DOLICHOL-PHOSPHATE MANNOSYLTRANSFERASE SUBUNIT 1"/>
    <property type="match status" value="1"/>
</dbReference>
<dbReference type="eggNOG" id="COG0463">
    <property type="taxonomic scope" value="Bacteria"/>
</dbReference>
<evidence type="ECO:0000313" key="13">
    <source>
        <dbReference type="Proteomes" id="UP000185062"/>
    </source>
</evidence>
<keyword evidence="7 8" id="KW-0472">Membrane</keyword>
<dbReference type="InterPro" id="IPR039528">
    <property type="entry name" value="DPM1-like"/>
</dbReference>
<feature type="transmembrane region" description="Helical" evidence="8">
    <location>
        <begin position="596"/>
        <end position="621"/>
    </location>
</feature>
<feature type="transmembrane region" description="Helical" evidence="8">
    <location>
        <begin position="329"/>
        <end position="350"/>
    </location>
</feature>
<proteinExistence type="inferred from homology"/>
<feature type="transmembrane region" description="Helical" evidence="8">
    <location>
        <begin position="550"/>
        <end position="570"/>
    </location>
</feature>
<dbReference type="PANTHER" id="PTHR43398">
    <property type="entry name" value="DOLICHOL-PHOSPHATE MANNOSYLTRANSFERASE SUBUNIT 1"/>
    <property type="match status" value="1"/>
</dbReference>
<dbReference type="EMBL" id="FSRO01000001">
    <property type="protein sequence ID" value="SIO07626.1"/>
    <property type="molecule type" value="Genomic_DNA"/>
</dbReference>
<dbReference type="InterPro" id="IPR038731">
    <property type="entry name" value="RgtA/B/C-like"/>
</dbReference>
<dbReference type="eggNOG" id="COG1807">
    <property type="taxonomic scope" value="Bacteria"/>
</dbReference>
<evidence type="ECO:0000256" key="3">
    <source>
        <dbReference type="ARBA" id="ARBA00022676"/>
    </source>
</evidence>
<feature type="transmembrane region" description="Helical" evidence="8">
    <location>
        <begin position="462"/>
        <end position="495"/>
    </location>
</feature>